<keyword evidence="7" id="KW-1185">Reference proteome</keyword>
<evidence type="ECO:0000256" key="1">
    <source>
        <dbReference type="ARBA" id="ARBA00001917"/>
    </source>
</evidence>
<comment type="cofactor">
    <cofactor evidence="1">
        <name>FMN</name>
        <dbReference type="ChEBI" id="CHEBI:58210"/>
    </cofactor>
</comment>
<dbReference type="InterPro" id="IPR000659">
    <property type="entry name" value="Pyridox_Oxase"/>
</dbReference>
<dbReference type="PANTHER" id="PTHR10851:SF3">
    <property type="entry name" value="PYRIDOXINE_PYRIDOXAMINE 5'-PHOSPHATE OXIDASE 2"/>
    <property type="match status" value="1"/>
</dbReference>
<dbReference type="PANTHER" id="PTHR10851">
    <property type="entry name" value="PYRIDOXINE-5-PHOSPHATE OXIDASE"/>
    <property type="match status" value="1"/>
</dbReference>
<evidence type="ECO:0000313" key="6">
    <source>
        <dbReference type="EMBL" id="KZS40285.1"/>
    </source>
</evidence>
<evidence type="ECO:0000256" key="4">
    <source>
        <dbReference type="ARBA" id="ARBA00023002"/>
    </source>
</evidence>
<keyword evidence="3" id="KW-0288">FMN</keyword>
<keyword evidence="4" id="KW-0560">Oxidoreductase</keyword>
<feature type="domain" description="Pyridoxamine 5'-phosphate oxidase Alr4036 family FMN-binding" evidence="5">
    <location>
        <begin position="13"/>
        <end position="95"/>
    </location>
</feature>
<protein>
    <recommendedName>
        <fullName evidence="5">Pyridoxamine 5'-phosphate oxidase Alr4036 family FMN-binding domain-containing protein</fullName>
    </recommendedName>
</protein>
<dbReference type="SUPFAM" id="SSF50475">
    <property type="entry name" value="FMN-binding split barrel"/>
    <property type="match status" value="1"/>
</dbReference>
<dbReference type="InterPro" id="IPR024624">
    <property type="entry name" value="Pyridox_Oxase_Alr4036_FMN-bd"/>
</dbReference>
<dbReference type="STRING" id="1642818.AWE51_04840"/>
<dbReference type="GO" id="GO:0004733">
    <property type="term" value="F:pyridoxamine phosphate oxidase activity"/>
    <property type="evidence" value="ECO:0007669"/>
    <property type="project" value="InterPro"/>
</dbReference>
<dbReference type="Pfam" id="PF12766">
    <property type="entry name" value="Pyridox_oxase_2"/>
    <property type="match status" value="1"/>
</dbReference>
<name>A0A163A5N1_9FLAO</name>
<dbReference type="GO" id="GO:0008615">
    <property type="term" value="P:pyridoxine biosynthetic process"/>
    <property type="evidence" value="ECO:0007669"/>
    <property type="project" value="InterPro"/>
</dbReference>
<comment type="caution">
    <text evidence="6">The sequence shown here is derived from an EMBL/GenBank/DDBJ whole genome shotgun (WGS) entry which is preliminary data.</text>
</comment>
<dbReference type="OrthoDB" id="1493996at2"/>
<organism evidence="6 7">
    <name type="scientific">Aquimarina aggregata</name>
    <dbReference type="NCBI Taxonomy" id="1642818"/>
    <lineage>
        <taxon>Bacteria</taxon>
        <taxon>Pseudomonadati</taxon>
        <taxon>Bacteroidota</taxon>
        <taxon>Flavobacteriia</taxon>
        <taxon>Flavobacteriales</taxon>
        <taxon>Flavobacteriaceae</taxon>
        <taxon>Aquimarina</taxon>
    </lineage>
</organism>
<dbReference type="EMBL" id="LQRT01000013">
    <property type="protein sequence ID" value="KZS40285.1"/>
    <property type="molecule type" value="Genomic_DNA"/>
</dbReference>
<evidence type="ECO:0000259" key="5">
    <source>
        <dbReference type="Pfam" id="PF12766"/>
    </source>
</evidence>
<keyword evidence="2" id="KW-0285">Flavoprotein</keyword>
<gene>
    <name evidence="6" type="ORF">AWE51_04840</name>
</gene>
<sequence length="181" mass="21099">MPDIIFSSIIRDLKAALTTRDHSFRYFTLATTDNYGIPKIRTMVLRGADNNLNITIYTDKRSSKISHIAKQNRVSLLFFDPERLVQVSIQAKAKIEEDDQTLKNIWENIPQKSKKDYTTKFAPGSEIQKPEAVDYLENKHYFSAITFVPESIEYLRLKKPNHMRVLFKKKNSNWNGNYLVP</sequence>
<evidence type="ECO:0000256" key="3">
    <source>
        <dbReference type="ARBA" id="ARBA00022643"/>
    </source>
</evidence>
<dbReference type="RefSeq" id="WP_066313745.1">
    <property type="nucleotide sequence ID" value="NZ_CANLSS010000022.1"/>
</dbReference>
<evidence type="ECO:0000256" key="2">
    <source>
        <dbReference type="ARBA" id="ARBA00022630"/>
    </source>
</evidence>
<dbReference type="Gene3D" id="2.30.110.10">
    <property type="entry name" value="Electron Transport, Fmn-binding Protein, Chain A"/>
    <property type="match status" value="1"/>
</dbReference>
<dbReference type="Proteomes" id="UP000076715">
    <property type="component" value="Unassembled WGS sequence"/>
</dbReference>
<accession>A0A163A5N1</accession>
<reference evidence="6 7" key="1">
    <citation type="submission" date="2016-01" db="EMBL/GenBank/DDBJ databases">
        <title>The draft genome sequence of Aquimarina sp. RZW4-3-2.</title>
        <authorList>
            <person name="Wang Y."/>
        </authorList>
    </citation>
    <scope>NUCLEOTIDE SEQUENCE [LARGE SCALE GENOMIC DNA]</scope>
    <source>
        <strain evidence="6 7">RZW4-3-2</strain>
    </source>
</reference>
<dbReference type="GO" id="GO:0010181">
    <property type="term" value="F:FMN binding"/>
    <property type="evidence" value="ECO:0007669"/>
    <property type="project" value="InterPro"/>
</dbReference>
<evidence type="ECO:0000313" key="7">
    <source>
        <dbReference type="Proteomes" id="UP000076715"/>
    </source>
</evidence>
<dbReference type="AlphaFoldDB" id="A0A163A5N1"/>
<dbReference type="InterPro" id="IPR012349">
    <property type="entry name" value="Split_barrel_FMN-bd"/>
</dbReference>
<proteinExistence type="predicted"/>